<keyword evidence="5" id="KW-1185">Reference proteome</keyword>
<evidence type="ECO:0000313" key="5">
    <source>
        <dbReference type="Proteomes" id="UP000193061"/>
    </source>
</evidence>
<dbReference type="PANTHER" id="PTHR44943:SF8">
    <property type="entry name" value="TPR REPEAT-CONTAINING PROTEIN MJ0263"/>
    <property type="match status" value="1"/>
</dbReference>
<dbReference type="InterPro" id="IPR011990">
    <property type="entry name" value="TPR-like_helical_dom_sf"/>
</dbReference>
<accession>A0A1X6Y4U7</accession>
<evidence type="ECO:0000256" key="3">
    <source>
        <dbReference type="PROSITE-ProRule" id="PRU00339"/>
    </source>
</evidence>
<dbReference type="PANTHER" id="PTHR44943">
    <property type="entry name" value="CELLULOSE SYNTHASE OPERON PROTEIN C"/>
    <property type="match status" value="1"/>
</dbReference>
<keyword evidence="2 3" id="KW-0802">TPR repeat</keyword>
<keyword evidence="1" id="KW-0677">Repeat</keyword>
<evidence type="ECO:0000256" key="1">
    <source>
        <dbReference type="ARBA" id="ARBA00022737"/>
    </source>
</evidence>
<dbReference type="InterPro" id="IPR019734">
    <property type="entry name" value="TPR_rpt"/>
</dbReference>
<feature type="repeat" description="TPR" evidence="3">
    <location>
        <begin position="62"/>
        <end position="95"/>
    </location>
</feature>
<evidence type="ECO:0000313" key="4">
    <source>
        <dbReference type="EMBL" id="SLN10744.1"/>
    </source>
</evidence>
<dbReference type="InterPro" id="IPR051685">
    <property type="entry name" value="Ycf3/AcsC/BcsC/TPR_MFPF"/>
</dbReference>
<evidence type="ECO:0000256" key="2">
    <source>
        <dbReference type="ARBA" id="ARBA00022803"/>
    </source>
</evidence>
<gene>
    <name evidence="4" type="ORF">ROA7450_00028</name>
</gene>
<dbReference type="SMART" id="SM00028">
    <property type="entry name" value="TPR"/>
    <property type="match status" value="2"/>
</dbReference>
<dbReference type="AlphaFoldDB" id="A0A1X6Y4U7"/>
<sequence length="352" mass="39054">MAAICVIAFSVGWVVLNKQGADKTDDMEAYAACLDRRQDSNLIVEICTQMIDAGVSSEMTLSALHVERGYALDDLDKWQQAIVDFDRAIALNPENYEAWQGKSFALDGLDQDIAALEAVETSLAIEPTKKYSVRRKFRLLRKLERYEEADEYYTQLMEKYPALEQPRHYWMPQQLGRMRLALEQHAAAAEVLRIAVLAKPSDQNSRSLFFRACIALGPECPSLTGQEAEAVSPERCTVITENLAETHPDFWASLHPDTREVDEARETQANGARLTIIEGAFVSHSQNILSGEAKQADAESYLLFAGLRRCVEGGVLFNPVAPSALKPEIEQLHGGAVGQNVSDLAHLLAMSK</sequence>
<dbReference type="Proteomes" id="UP000193061">
    <property type="component" value="Unassembled WGS sequence"/>
</dbReference>
<dbReference type="PROSITE" id="PS50005">
    <property type="entry name" value="TPR"/>
    <property type="match status" value="1"/>
</dbReference>
<dbReference type="Gene3D" id="1.25.40.10">
    <property type="entry name" value="Tetratricopeptide repeat domain"/>
    <property type="match status" value="1"/>
</dbReference>
<name>A0A1X6Y4U7_9RHOB</name>
<proteinExistence type="predicted"/>
<organism evidence="4 5">
    <name type="scientific">Roseovarius albus</name>
    <dbReference type="NCBI Taxonomy" id="1247867"/>
    <lineage>
        <taxon>Bacteria</taxon>
        <taxon>Pseudomonadati</taxon>
        <taxon>Pseudomonadota</taxon>
        <taxon>Alphaproteobacteria</taxon>
        <taxon>Rhodobacterales</taxon>
        <taxon>Roseobacteraceae</taxon>
        <taxon>Roseovarius</taxon>
    </lineage>
</organism>
<protein>
    <submittedName>
        <fullName evidence="4">Lipoprotein NlpI</fullName>
    </submittedName>
</protein>
<dbReference type="EMBL" id="FWFX01000001">
    <property type="protein sequence ID" value="SLN10744.1"/>
    <property type="molecule type" value="Genomic_DNA"/>
</dbReference>
<reference evidence="4 5" key="1">
    <citation type="submission" date="2017-03" db="EMBL/GenBank/DDBJ databases">
        <authorList>
            <person name="Afonso C.L."/>
            <person name="Miller P.J."/>
            <person name="Scott M.A."/>
            <person name="Spackman E."/>
            <person name="Goraichik I."/>
            <person name="Dimitrov K.M."/>
            <person name="Suarez D.L."/>
            <person name="Swayne D.E."/>
        </authorList>
    </citation>
    <scope>NUCLEOTIDE SEQUENCE [LARGE SCALE GENOMIC DNA]</scope>
    <source>
        <strain evidence="4 5">CECT 7450</strain>
    </source>
</reference>
<dbReference type="SUPFAM" id="SSF48452">
    <property type="entry name" value="TPR-like"/>
    <property type="match status" value="1"/>
</dbReference>
<keyword evidence="4" id="KW-0449">Lipoprotein</keyword>